<proteinExistence type="predicted"/>
<dbReference type="Proteomes" id="UP001612741">
    <property type="component" value="Unassembled WGS sequence"/>
</dbReference>
<protein>
    <submittedName>
        <fullName evidence="2">Uncharacterized protein</fullName>
    </submittedName>
</protein>
<dbReference type="RefSeq" id="WP_397092286.1">
    <property type="nucleotide sequence ID" value="NZ_JBITGY010000025.1"/>
</dbReference>
<feature type="compositionally biased region" description="Low complexity" evidence="1">
    <location>
        <begin position="16"/>
        <end position="26"/>
    </location>
</feature>
<name>A0ABW7ZCI4_9ACTN</name>
<evidence type="ECO:0000313" key="2">
    <source>
        <dbReference type="EMBL" id="MFI6505867.1"/>
    </source>
</evidence>
<dbReference type="EMBL" id="JBITGY010000025">
    <property type="protein sequence ID" value="MFI6505867.1"/>
    <property type="molecule type" value="Genomic_DNA"/>
</dbReference>
<reference evidence="2 3" key="1">
    <citation type="submission" date="2024-10" db="EMBL/GenBank/DDBJ databases">
        <title>The Natural Products Discovery Center: Release of the First 8490 Sequenced Strains for Exploring Actinobacteria Biosynthetic Diversity.</title>
        <authorList>
            <person name="Kalkreuter E."/>
            <person name="Kautsar S.A."/>
            <person name="Yang D."/>
            <person name="Bader C.D."/>
            <person name="Teijaro C.N."/>
            <person name="Fluegel L."/>
            <person name="Davis C.M."/>
            <person name="Simpson J.R."/>
            <person name="Lauterbach L."/>
            <person name="Steele A.D."/>
            <person name="Gui C."/>
            <person name="Meng S."/>
            <person name="Li G."/>
            <person name="Viehrig K."/>
            <person name="Ye F."/>
            <person name="Su P."/>
            <person name="Kiefer A.F."/>
            <person name="Nichols A."/>
            <person name="Cepeda A.J."/>
            <person name="Yan W."/>
            <person name="Fan B."/>
            <person name="Jiang Y."/>
            <person name="Adhikari A."/>
            <person name="Zheng C.-J."/>
            <person name="Schuster L."/>
            <person name="Cowan T.M."/>
            <person name="Smanski M.J."/>
            <person name="Chevrette M.G."/>
            <person name="De Carvalho L.P.S."/>
            <person name="Shen B."/>
        </authorList>
    </citation>
    <scope>NUCLEOTIDE SEQUENCE [LARGE SCALE GENOMIC DNA]</scope>
    <source>
        <strain evidence="2 3">NPDC050545</strain>
    </source>
</reference>
<feature type="region of interest" description="Disordered" evidence="1">
    <location>
        <begin position="1"/>
        <end position="30"/>
    </location>
</feature>
<keyword evidence="3" id="KW-1185">Reference proteome</keyword>
<evidence type="ECO:0000256" key="1">
    <source>
        <dbReference type="SAM" id="MobiDB-lite"/>
    </source>
</evidence>
<accession>A0ABW7ZCI4</accession>
<organism evidence="2 3">
    <name type="scientific">Nonomuraea typhae</name>
    <dbReference type="NCBI Taxonomy" id="2603600"/>
    <lineage>
        <taxon>Bacteria</taxon>
        <taxon>Bacillati</taxon>
        <taxon>Actinomycetota</taxon>
        <taxon>Actinomycetes</taxon>
        <taxon>Streptosporangiales</taxon>
        <taxon>Streptosporangiaceae</taxon>
        <taxon>Nonomuraea</taxon>
    </lineage>
</organism>
<feature type="region of interest" description="Disordered" evidence="1">
    <location>
        <begin position="72"/>
        <end position="93"/>
    </location>
</feature>
<gene>
    <name evidence="2" type="ORF">ACIBG2_51425</name>
</gene>
<comment type="caution">
    <text evidence="2">The sequence shown here is derived from an EMBL/GenBank/DDBJ whole genome shotgun (WGS) entry which is preliminary data.</text>
</comment>
<sequence>MSGTNRRKPSWPPRRPAAIRPGIATARRVRDEASATCDRIGRTLREELAGLAETGFERTSEVLATMRTAWRAEDTARGAPAQHPGCRPARRRR</sequence>
<evidence type="ECO:0000313" key="3">
    <source>
        <dbReference type="Proteomes" id="UP001612741"/>
    </source>
</evidence>